<evidence type="ECO:0000313" key="1">
    <source>
        <dbReference type="EMBL" id="CAH1575777.1"/>
    </source>
</evidence>
<evidence type="ECO:0000313" key="2">
    <source>
        <dbReference type="Proteomes" id="UP001295462"/>
    </source>
</evidence>
<dbReference type="AlphaFoldDB" id="A0AAU9QGN3"/>
<name>A0AAU9QGN3_9VIBR</name>
<dbReference type="Proteomes" id="UP001295462">
    <property type="component" value="Unassembled WGS sequence"/>
</dbReference>
<protein>
    <submittedName>
        <fullName evidence="1">Uncharacterized protein</fullName>
    </submittedName>
</protein>
<proteinExistence type="predicted"/>
<accession>A0AAU9QGN3</accession>
<comment type="caution">
    <text evidence="1">The sequence shown here is derived from an EMBL/GenBank/DDBJ whole genome shotgun (WGS) entry which is preliminary data.</text>
</comment>
<sequence length="40" mass="4512">MFHMSRIVNLDAYYNAGELLITKEHKIISFLSPSLLATAC</sequence>
<dbReference type="EMBL" id="CAKMUD010000036">
    <property type="protein sequence ID" value="CAH1575777.1"/>
    <property type="molecule type" value="Genomic_DNA"/>
</dbReference>
<organism evidence="1 2">
    <name type="scientific">Vibrio jasicida</name>
    <dbReference type="NCBI Taxonomy" id="766224"/>
    <lineage>
        <taxon>Bacteria</taxon>
        <taxon>Pseudomonadati</taxon>
        <taxon>Pseudomonadota</taxon>
        <taxon>Gammaproteobacteria</taxon>
        <taxon>Vibrionales</taxon>
        <taxon>Vibrionaceae</taxon>
        <taxon>Vibrio</taxon>
    </lineage>
</organism>
<gene>
    <name evidence="1" type="ORF">THF1A12_1300002</name>
</gene>
<reference evidence="1" key="1">
    <citation type="submission" date="2022-01" db="EMBL/GenBank/DDBJ databases">
        <authorList>
            <person name="Lagorce A."/>
        </authorList>
    </citation>
    <scope>NUCLEOTIDE SEQUENCE</scope>
    <source>
        <strain evidence="1">Th15_F1_A12</strain>
    </source>
</reference>